<reference evidence="1 2" key="1">
    <citation type="submission" date="2013-11" db="EMBL/GenBank/DDBJ databases">
        <title>The Genome Sequence of Phytophthora parasitica P1976.</title>
        <authorList>
            <consortium name="The Broad Institute Genomics Platform"/>
            <person name="Russ C."/>
            <person name="Tyler B."/>
            <person name="Panabieres F."/>
            <person name="Shan W."/>
            <person name="Tripathy S."/>
            <person name="Grunwald N."/>
            <person name="Machado M."/>
            <person name="Johnson C.S."/>
            <person name="Walker B."/>
            <person name="Young S."/>
            <person name="Zeng Q."/>
            <person name="Gargeya S."/>
            <person name="Fitzgerald M."/>
            <person name="Haas B."/>
            <person name="Abouelleil A."/>
            <person name="Allen A.W."/>
            <person name="Alvarado L."/>
            <person name="Arachchi H.M."/>
            <person name="Berlin A.M."/>
            <person name="Chapman S.B."/>
            <person name="Gainer-Dewar J."/>
            <person name="Goldberg J."/>
            <person name="Griggs A."/>
            <person name="Gujja S."/>
            <person name="Hansen M."/>
            <person name="Howarth C."/>
            <person name="Imamovic A."/>
            <person name="Ireland A."/>
            <person name="Larimer J."/>
            <person name="McCowan C."/>
            <person name="Murphy C."/>
            <person name="Pearson M."/>
            <person name="Poon T.W."/>
            <person name="Priest M."/>
            <person name="Roberts A."/>
            <person name="Saif S."/>
            <person name="Shea T."/>
            <person name="Sisk P."/>
            <person name="Sykes S."/>
            <person name="Wortman J."/>
            <person name="Nusbaum C."/>
            <person name="Birren B."/>
        </authorList>
    </citation>
    <scope>NUCLEOTIDE SEQUENCE [LARGE SCALE GENOMIC DNA]</scope>
    <source>
        <strain evidence="1 2">P1976</strain>
    </source>
</reference>
<comment type="caution">
    <text evidence="1">The sequence shown here is derived from an EMBL/GenBank/DDBJ whole genome shotgun (WGS) entry which is preliminary data.</text>
</comment>
<protein>
    <submittedName>
        <fullName evidence="1">Uncharacterized protein</fullName>
    </submittedName>
</protein>
<accession>A0A081AEA2</accession>
<dbReference type="Proteomes" id="UP000028582">
    <property type="component" value="Unassembled WGS sequence"/>
</dbReference>
<dbReference type="AlphaFoldDB" id="A0A081AEA2"/>
<feature type="non-terminal residue" evidence="1">
    <location>
        <position position="1"/>
    </location>
</feature>
<proteinExistence type="predicted"/>
<sequence length="61" mass="6919">PATSNGDLFVVSDDASSVRNMVHRVFQDRVSTKQDPCHNIARFHGLISRWTNGFEFLKALE</sequence>
<evidence type="ECO:0000313" key="1">
    <source>
        <dbReference type="EMBL" id="ETO77213.1"/>
    </source>
</evidence>
<evidence type="ECO:0000313" key="2">
    <source>
        <dbReference type="Proteomes" id="UP000028582"/>
    </source>
</evidence>
<organism evidence="1 2">
    <name type="scientific">Phytophthora nicotianae P1976</name>
    <dbReference type="NCBI Taxonomy" id="1317066"/>
    <lineage>
        <taxon>Eukaryota</taxon>
        <taxon>Sar</taxon>
        <taxon>Stramenopiles</taxon>
        <taxon>Oomycota</taxon>
        <taxon>Peronosporomycetes</taxon>
        <taxon>Peronosporales</taxon>
        <taxon>Peronosporaceae</taxon>
        <taxon>Phytophthora</taxon>
    </lineage>
</organism>
<dbReference type="EMBL" id="ANJA01001429">
    <property type="protein sequence ID" value="ETO77213.1"/>
    <property type="molecule type" value="Genomic_DNA"/>
</dbReference>
<name>A0A081AEA2_PHYNI</name>
<gene>
    <name evidence="1" type="ORF">F444_07559</name>
</gene>